<comment type="caution">
    <text evidence="1">The sequence shown here is derived from an EMBL/GenBank/DDBJ whole genome shotgun (WGS) entry which is preliminary data.</text>
</comment>
<gene>
    <name evidence="1" type="ORF">TGAMA5MH_11009</name>
</gene>
<reference evidence="1 2" key="1">
    <citation type="submission" date="2017-02" db="EMBL/GenBank/DDBJ databases">
        <title>Genomes of Trichoderma spp. with biocontrol activity.</title>
        <authorList>
            <person name="Gardiner D."/>
            <person name="Kazan K."/>
            <person name="Vos C."/>
            <person name="Harvey P."/>
        </authorList>
    </citation>
    <scope>NUCLEOTIDE SEQUENCE [LARGE SCALE GENOMIC DNA]</scope>
    <source>
        <strain evidence="1 2">A5MH</strain>
    </source>
</reference>
<accession>A0A2K0SUW9</accession>
<name>A0A2K0SUW9_9HYPO</name>
<proteinExistence type="predicted"/>
<sequence length="92" mass="10207">MRLPQPASLPPPPGVPAQLLRPLQLPLEAVELPRLLLQLQARYAQEQLQTVVPLPARLFLLALKLALRAQLQRSLVTFMTMLASASQQLRAP</sequence>
<evidence type="ECO:0000313" key="2">
    <source>
        <dbReference type="Proteomes" id="UP000236546"/>
    </source>
</evidence>
<evidence type="ECO:0000313" key="1">
    <source>
        <dbReference type="EMBL" id="PNP37077.1"/>
    </source>
</evidence>
<organism evidence="1 2">
    <name type="scientific">Trichoderma gamsii</name>
    <dbReference type="NCBI Taxonomy" id="398673"/>
    <lineage>
        <taxon>Eukaryota</taxon>
        <taxon>Fungi</taxon>
        <taxon>Dikarya</taxon>
        <taxon>Ascomycota</taxon>
        <taxon>Pezizomycotina</taxon>
        <taxon>Sordariomycetes</taxon>
        <taxon>Hypocreomycetidae</taxon>
        <taxon>Hypocreales</taxon>
        <taxon>Hypocreaceae</taxon>
        <taxon>Trichoderma</taxon>
    </lineage>
</organism>
<dbReference type="AlphaFoldDB" id="A0A2K0SUW9"/>
<dbReference type="EMBL" id="MTYH01000202">
    <property type="protein sequence ID" value="PNP37077.1"/>
    <property type="molecule type" value="Genomic_DNA"/>
</dbReference>
<protein>
    <submittedName>
        <fullName evidence="1">Uncharacterized protein</fullName>
    </submittedName>
</protein>
<dbReference type="Proteomes" id="UP000236546">
    <property type="component" value="Unassembled WGS sequence"/>
</dbReference>